<keyword evidence="1" id="KW-0812">Transmembrane</keyword>
<feature type="transmembrane region" description="Helical" evidence="1">
    <location>
        <begin position="294"/>
        <end position="312"/>
    </location>
</feature>
<reference evidence="2 3" key="1">
    <citation type="submission" date="2017-09" db="EMBL/GenBank/DDBJ databases">
        <title>WGS assembly of Aquilegia coerulea Goldsmith.</title>
        <authorList>
            <person name="Hodges S."/>
            <person name="Kramer E."/>
            <person name="Nordborg M."/>
            <person name="Tomkins J."/>
            <person name="Borevitz J."/>
            <person name="Derieg N."/>
            <person name="Yan J."/>
            <person name="Mihaltcheva S."/>
            <person name="Hayes R.D."/>
            <person name="Rokhsar D."/>
        </authorList>
    </citation>
    <scope>NUCLEOTIDE SEQUENCE [LARGE SCALE GENOMIC DNA]</scope>
    <source>
        <strain evidence="3">cv. Goldsmith</strain>
    </source>
</reference>
<proteinExistence type="predicted"/>
<dbReference type="STRING" id="218851.A0A2G5E562"/>
<sequence length="317" mass="34210">MGGGGAMRAATKVASFGINAGLRNAQEQSIIRNASRSRSVVVGNFSTNSSTLSSDVAATTATKTSTSISPIDDWDFAEDDDYGMGLLDSMNPKPRLVFGGVPSYDEAKEATNDLKEAVESLSKSGHSEIKSHITSESAVVSSSVAKPIFHAFSLLKESPEAQSVVASLASDKNVWDAVMQNEKVMEFFSMLQNTAPSEVDPGSNQPFVDDLKSRECSTEDAENEKVLEYINMKQNCFPYEDHAGMEGVYAENSGNEFMKFIDKVKATVKDMISSLSGFFQNIFGSTENRIPMDGYGASFMALAVLTIMVAVLKRSSN</sequence>
<dbReference type="PANTHER" id="PTHR33625:SF4">
    <property type="entry name" value="OS08G0179900 PROTEIN"/>
    <property type="match status" value="1"/>
</dbReference>
<keyword evidence="1" id="KW-0472">Membrane</keyword>
<dbReference type="FunCoup" id="A0A2G5E562">
    <property type="interactions" value="1614"/>
</dbReference>
<name>A0A2G5E562_AQUCA</name>
<dbReference type="EMBL" id="KZ305029">
    <property type="protein sequence ID" value="PIA50870.1"/>
    <property type="molecule type" value="Genomic_DNA"/>
</dbReference>
<dbReference type="InParanoid" id="A0A2G5E562"/>
<organism evidence="2 3">
    <name type="scientific">Aquilegia coerulea</name>
    <name type="common">Rocky mountain columbine</name>
    <dbReference type="NCBI Taxonomy" id="218851"/>
    <lineage>
        <taxon>Eukaryota</taxon>
        <taxon>Viridiplantae</taxon>
        <taxon>Streptophyta</taxon>
        <taxon>Embryophyta</taxon>
        <taxon>Tracheophyta</taxon>
        <taxon>Spermatophyta</taxon>
        <taxon>Magnoliopsida</taxon>
        <taxon>Ranunculales</taxon>
        <taxon>Ranunculaceae</taxon>
        <taxon>Thalictroideae</taxon>
        <taxon>Aquilegia</taxon>
    </lineage>
</organism>
<keyword evidence="3" id="KW-1185">Reference proteome</keyword>
<protein>
    <submittedName>
        <fullName evidence="2">Uncharacterized protein</fullName>
    </submittedName>
</protein>
<accession>A0A2G5E562</accession>
<evidence type="ECO:0000313" key="3">
    <source>
        <dbReference type="Proteomes" id="UP000230069"/>
    </source>
</evidence>
<dbReference type="AlphaFoldDB" id="A0A2G5E562"/>
<dbReference type="Proteomes" id="UP000230069">
    <property type="component" value="Unassembled WGS sequence"/>
</dbReference>
<dbReference type="OrthoDB" id="659599at2759"/>
<keyword evidence="1" id="KW-1133">Transmembrane helix</keyword>
<evidence type="ECO:0000256" key="1">
    <source>
        <dbReference type="SAM" id="Phobius"/>
    </source>
</evidence>
<evidence type="ECO:0000313" key="2">
    <source>
        <dbReference type="EMBL" id="PIA50870.1"/>
    </source>
</evidence>
<dbReference type="PANTHER" id="PTHR33625">
    <property type="entry name" value="OS08G0179900 PROTEIN"/>
    <property type="match status" value="1"/>
</dbReference>
<gene>
    <name evidence="2" type="ORF">AQUCO_01200268v1</name>
</gene>